<comment type="caution">
    <text evidence="3">The sequence shown here is derived from an EMBL/GenBank/DDBJ whole genome shotgun (WGS) entry which is preliminary data.</text>
</comment>
<feature type="region of interest" description="Disordered" evidence="1">
    <location>
        <begin position="23"/>
        <end position="56"/>
    </location>
</feature>
<dbReference type="Proteomes" id="UP000077763">
    <property type="component" value="Unassembled WGS sequence"/>
</dbReference>
<dbReference type="RefSeq" id="WP_064037745.1">
    <property type="nucleotide sequence ID" value="NZ_LUUH01000074.1"/>
</dbReference>
<feature type="signal peptide" evidence="2">
    <location>
        <begin position="1"/>
        <end position="19"/>
    </location>
</feature>
<feature type="compositionally biased region" description="Polar residues" evidence="1">
    <location>
        <begin position="28"/>
        <end position="51"/>
    </location>
</feature>
<organism evidence="3 4">
    <name type="scientific">Methylomonas methanica</name>
    <dbReference type="NCBI Taxonomy" id="421"/>
    <lineage>
        <taxon>Bacteria</taxon>
        <taxon>Pseudomonadati</taxon>
        <taxon>Pseudomonadota</taxon>
        <taxon>Gammaproteobacteria</taxon>
        <taxon>Methylococcales</taxon>
        <taxon>Methylococcaceae</taxon>
        <taxon>Methylomonas</taxon>
    </lineage>
</organism>
<accession>A0A177M5J7</accession>
<dbReference type="AlphaFoldDB" id="A0A177M5J7"/>
<name>A0A177M5J7_METMH</name>
<keyword evidence="2" id="KW-0732">Signal</keyword>
<dbReference type="EMBL" id="LUUH01000074">
    <property type="protein sequence ID" value="OAI00911.1"/>
    <property type="molecule type" value="Genomic_DNA"/>
</dbReference>
<reference evidence="3 4" key="1">
    <citation type="submission" date="2016-03" db="EMBL/GenBank/DDBJ databases">
        <authorList>
            <person name="Ploux O."/>
        </authorList>
    </citation>
    <scope>NUCLEOTIDE SEQUENCE [LARGE SCALE GENOMIC DNA]</scope>
    <source>
        <strain evidence="3 4">R-45371</strain>
    </source>
</reference>
<evidence type="ECO:0000313" key="3">
    <source>
        <dbReference type="EMBL" id="OAI00911.1"/>
    </source>
</evidence>
<gene>
    <name evidence="3" type="ORF">A1353_19065</name>
</gene>
<proteinExistence type="predicted"/>
<evidence type="ECO:0000313" key="4">
    <source>
        <dbReference type="Proteomes" id="UP000077763"/>
    </source>
</evidence>
<evidence type="ECO:0000256" key="1">
    <source>
        <dbReference type="SAM" id="MobiDB-lite"/>
    </source>
</evidence>
<feature type="chain" id="PRO_5008067698" evidence="2">
    <location>
        <begin position="20"/>
        <end position="108"/>
    </location>
</feature>
<sequence>MNSKITLLTTIVLTAAATAGGTYYLTTSTRPDSTGESTPVSTLETQPTDENPVQVAVNQDPDKPITIIVKTEVAEKHHGLTEKQIGHIRDLKQPHYGVTQAPTIPLNH</sequence>
<protein>
    <submittedName>
        <fullName evidence="3">Uncharacterized protein</fullName>
    </submittedName>
</protein>
<evidence type="ECO:0000256" key="2">
    <source>
        <dbReference type="SAM" id="SignalP"/>
    </source>
</evidence>